<dbReference type="Gene3D" id="3.30.1360.170">
    <property type="match status" value="1"/>
</dbReference>
<sequence length="257" mass="29070">MKVKLIGHTPDAQELIAKAAKLCYSPVGVDEIEAKLDDEETERFVGMLAGLSHLSPLEHASFTFAVEGVSRVMTHQLVRHRIASYSQQSQRYVRLDAMEYITPPAIRDDAEAAARFQRAMQEAESAYRELTDRLRARYERALTEAGEDEKAAARKAEKRAIEDARYVLPNACETKIVVTMNARTLLHFFETRLCLRAQWEIREVALAMLKAVLSTAPALFQKAGPPCVQGPCPEGKMTCGKIDSVRKMYREEIWKRQ</sequence>
<comment type="function">
    <text evidence="1">Catalyzes the reductive methylation of 2'-deoxyuridine-5'-monophosphate (dUMP) to 2'-deoxythymidine-5'-monophosphate (dTMP) while utilizing 5,10-methylenetetrahydrofolate (mTHF) as the methyl donor, and NADPH and FADH(2) as the reductant.</text>
</comment>
<dbReference type="OrthoDB" id="9780625at2"/>
<dbReference type="HAMAP" id="MF_01408">
    <property type="entry name" value="ThyX"/>
    <property type="match status" value="1"/>
</dbReference>
<comment type="cofactor">
    <cofactor evidence="1">
        <name>FAD</name>
        <dbReference type="ChEBI" id="CHEBI:57692"/>
    </cofactor>
    <text evidence="1">Binds 4 FAD per tetramer. Each FAD binding site is formed by three monomers.</text>
</comment>
<gene>
    <name evidence="1 3" type="primary">thyX</name>
    <name evidence="3" type="ORF">NCTC13079_01480</name>
</gene>
<dbReference type="GO" id="GO:0050797">
    <property type="term" value="F:thymidylate synthase (FAD) activity"/>
    <property type="evidence" value="ECO:0007669"/>
    <property type="project" value="UniProtKB-UniRule"/>
</dbReference>
<keyword evidence="1 3" id="KW-0489">Methyltransferase</keyword>
<dbReference type="PROSITE" id="PS51331">
    <property type="entry name" value="THYX"/>
    <property type="match status" value="1"/>
</dbReference>
<dbReference type="GO" id="GO:0004799">
    <property type="term" value="F:thymidylate synthase activity"/>
    <property type="evidence" value="ECO:0007669"/>
    <property type="project" value="TreeGrafter"/>
</dbReference>
<feature type="binding site" description="in other chain" evidence="1">
    <location>
        <begin position="87"/>
        <end position="91"/>
    </location>
    <ligand>
        <name>dUMP</name>
        <dbReference type="ChEBI" id="CHEBI:246422"/>
        <note>ligand shared between dimeric partners</note>
    </ligand>
</feature>
<dbReference type="EC" id="2.1.1.148" evidence="1"/>
<dbReference type="InterPro" id="IPR036098">
    <property type="entry name" value="Thymidylate_synthase_ThyX_sf"/>
</dbReference>
<keyword evidence="2" id="KW-0175">Coiled coil</keyword>
<keyword evidence="1" id="KW-0274">FAD</keyword>
<reference evidence="3 4" key="1">
    <citation type="submission" date="2018-12" db="EMBL/GenBank/DDBJ databases">
        <authorList>
            <consortium name="Pathogen Informatics"/>
        </authorList>
    </citation>
    <scope>NUCLEOTIDE SEQUENCE [LARGE SCALE GENOMIC DNA]</scope>
    <source>
        <strain evidence="3 4">NCTC13079</strain>
    </source>
</reference>
<dbReference type="EMBL" id="LR134523">
    <property type="protein sequence ID" value="VEJ36276.1"/>
    <property type="molecule type" value="Genomic_DNA"/>
</dbReference>
<keyword evidence="1 3" id="KW-0808">Transferase</keyword>
<dbReference type="GO" id="GO:0070402">
    <property type="term" value="F:NADPH binding"/>
    <property type="evidence" value="ECO:0007669"/>
    <property type="project" value="TreeGrafter"/>
</dbReference>
<feature type="binding site" evidence="1">
    <location>
        <begin position="79"/>
        <end position="81"/>
    </location>
    <ligand>
        <name>FAD</name>
        <dbReference type="ChEBI" id="CHEBI:57692"/>
        <note>ligand shared between neighboring subunits</note>
    </ligand>
</feature>
<dbReference type="GO" id="GO:0032259">
    <property type="term" value="P:methylation"/>
    <property type="evidence" value="ECO:0007669"/>
    <property type="project" value="UniProtKB-KW"/>
</dbReference>
<feature type="binding site" evidence="1">
    <location>
        <position position="87"/>
    </location>
    <ligand>
        <name>FAD</name>
        <dbReference type="ChEBI" id="CHEBI:57692"/>
        <note>ligand shared between neighboring subunits</note>
    </ligand>
</feature>
<evidence type="ECO:0000256" key="2">
    <source>
        <dbReference type="SAM" id="Coils"/>
    </source>
</evidence>
<feature type="binding site" evidence="1">
    <location>
        <begin position="76"/>
        <end position="79"/>
    </location>
    <ligand>
        <name>dUMP</name>
        <dbReference type="ChEBI" id="CHEBI:246422"/>
        <note>ligand shared between dimeric partners</note>
    </ligand>
</feature>
<dbReference type="InterPro" id="IPR003669">
    <property type="entry name" value="Thymidylate_synthase_ThyX"/>
</dbReference>
<comment type="catalytic activity">
    <reaction evidence="1">
        <text>dUMP + (6R)-5,10-methylene-5,6,7,8-tetrahydrofolate + NADPH + H(+) = dTMP + (6S)-5,6,7,8-tetrahydrofolate + NADP(+)</text>
        <dbReference type="Rhea" id="RHEA:29043"/>
        <dbReference type="ChEBI" id="CHEBI:15378"/>
        <dbReference type="ChEBI" id="CHEBI:15636"/>
        <dbReference type="ChEBI" id="CHEBI:57453"/>
        <dbReference type="ChEBI" id="CHEBI:57783"/>
        <dbReference type="ChEBI" id="CHEBI:58349"/>
        <dbReference type="ChEBI" id="CHEBI:63528"/>
        <dbReference type="ChEBI" id="CHEBI:246422"/>
        <dbReference type="EC" id="2.1.1.148"/>
    </reaction>
</comment>
<keyword evidence="1" id="KW-0521">NADP</keyword>
<dbReference type="GO" id="GO:0006231">
    <property type="term" value="P:dTMP biosynthetic process"/>
    <property type="evidence" value="ECO:0007669"/>
    <property type="project" value="UniProtKB-UniRule"/>
</dbReference>
<feature type="binding site" evidence="1">
    <location>
        <position position="55"/>
    </location>
    <ligand>
        <name>FAD</name>
        <dbReference type="ChEBI" id="CHEBI:57692"/>
        <note>ligand shared between neighboring subunits</note>
    </ligand>
</feature>
<feature type="coiled-coil region" evidence="2">
    <location>
        <begin position="113"/>
        <end position="140"/>
    </location>
</feature>
<keyword evidence="4" id="KW-1185">Reference proteome</keyword>
<keyword evidence="1" id="KW-0545">Nucleotide biosynthesis</keyword>
<dbReference type="CDD" id="cd20175">
    <property type="entry name" value="ThyX"/>
    <property type="match status" value="1"/>
</dbReference>
<protein>
    <recommendedName>
        <fullName evidence="1">Flavin-dependent thymidylate synthase</fullName>
        <shortName evidence="1">FDTS</shortName>
        <ecNumber evidence="1">2.1.1.148</ecNumber>
    </recommendedName>
    <alternativeName>
        <fullName evidence="1">FAD-dependent thymidylate synthase</fullName>
    </alternativeName>
    <alternativeName>
        <fullName evidence="1">Thymidylate synthase ThyX</fullName>
        <shortName evidence="1">TS</shortName>
        <shortName evidence="1">TSase</shortName>
    </alternativeName>
</protein>
<comment type="subunit">
    <text evidence="1">Homotetramer.</text>
</comment>
<comment type="pathway">
    <text evidence="1">Pyrimidine metabolism; dTTP biosynthesis.</text>
</comment>
<dbReference type="Pfam" id="PF02511">
    <property type="entry name" value="Thy1"/>
    <property type="match status" value="1"/>
</dbReference>
<feature type="binding site" evidence="1">
    <location>
        <position position="187"/>
    </location>
    <ligand>
        <name>FAD</name>
        <dbReference type="ChEBI" id="CHEBI:57692"/>
        <note>ligand shared between neighboring subunits</note>
    </ligand>
</feature>
<organism evidence="3 4">
    <name type="scientific">Aedoeadaptatus ivorii</name>
    <dbReference type="NCBI Taxonomy" id="54006"/>
    <lineage>
        <taxon>Bacteria</taxon>
        <taxon>Bacillati</taxon>
        <taxon>Bacillota</taxon>
        <taxon>Tissierellia</taxon>
        <taxon>Tissierellales</taxon>
        <taxon>Peptoniphilaceae</taxon>
        <taxon>Aedoeadaptatus</taxon>
    </lineage>
</organism>
<dbReference type="NCBIfam" id="TIGR02170">
    <property type="entry name" value="thyX"/>
    <property type="match status" value="1"/>
</dbReference>
<dbReference type="KEGG" id="piv:NCTC13079_01480"/>
<dbReference type="SUPFAM" id="SSF69796">
    <property type="entry name" value="Thymidylate synthase-complementing protein Thy1"/>
    <property type="match status" value="1"/>
</dbReference>
<feature type="binding site" evidence="1">
    <location>
        <position position="192"/>
    </location>
    <ligand>
        <name>dUMP</name>
        <dbReference type="ChEBI" id="CHEBI:246422"/>
        <note>ligand shared between dimeric partners</note>
    </ligand>
</feature>
<evidence type="ECO:0000313" key="3">
    <source>
        <dbReference type="EMBL" id="VEJ36276.1"/>
    </source>
</evidence>
<keyword evidence="1" id="KW-0285">Flavoprotein</keyword>
<feature type="binding site" evidence="1">
    <location>
        <begin position="181"/>
        <end position="183"/>
    </location>
    <ligand>
        <name>FAD</name>
        <dbReference type="ChEBI" id="CHEBI:57692"/>
        <note>ligand shared between neighboring subunits</note>
    </ligand>
</feature>
<dbReference type="Proteomes" id="UP000269544">
    <property type="component" value="Chromosome"/>
</dbReference>
<dbReference type="PANTHER" id="PTHR34934">
    <property type="entry name" value="FLAVIN-DEPENDENT THYMIDYLATE SYNTHASE"/>
    <property type="match status" value="1"/>
</dbReference>
<proteinExistence type="inferred from homology"/>
<evidence type="ECO:0000256" key="1">
    <source>
        <dbReference type="HAMAP-Rule" id="MF_01408"/>
    </source>
</evidence>
<feature type="active site" description="Involved in ionization of N3 of dUMP, leading to its activation" evidence="1">
    <location>
        <position position="192"/>
    </location>
</feature>
<name>A0A448V391_9FIRM</name>
<dbReference type="GO" id="GO:0050660">
    <property type="term" value="F:flavin adenine dinucleotide binding"/>
    <property type="evidence" value="ECO:0007669"/>
    <property type="project" value="UniProtKB-UniRule"/>
</dbReference>
<dbReference type="GO" id="GO:0006235">
    <property type="term" value="P:dTTP biosynthetic process"/>
    <property type="evidence" value="ECO:0007669"/>
    <property type="project" value="UniProtKB-UniRule"/>
</dbReference>
<accession>A0A448V391</accession>
<comment type="similarity">
    <text evidence="1">Belongs to the thymidylate synthase ThyX family.</text>
</comment>
<dbReference type="PANTHER" id="PTHR34934:SF1">
    <property type="entry name" value="FLAVIN-DEPENDENT THYMIDYLATE SYNTHASE"/>
    <property type="match status" value="1"/>
</dbReference>
<dbReference type="RefSeq" id="WP_126466173.1">
    <property type="nucleotide sequence ID" value="NZ_LR134523.1"/>
</dbReference>
<dbReference type="UniPathway" id="UPA00575"/>
<dbReference type="AlphaFoldDB" id="A0A448V391"/>
<feature type="binding site" description="in other chain" evidence="1">
    <location>
        <position position="165"/>
    </location>
    <ligand>
        <name>dUMP</name>
        <dbReference type="ChEBI" id="CHEBI:246422"/>
        <note>ligand shared between dimeric partners</note>
    </ligand>
</feature>
<evidence type="ECO:0000313" key="4">
    <source>
        <dbReference type="Proteomes" id="UP000269544"/>
    </source>
</evidence>